<dbReference type="Gene3D" id="3.40.30.10">
    <property type="entry name" value="Glutaredoxin"/>
    <property type="match status" value="1"/>
</dbReference>
<dbReference type="InterPro" id="IPR036249">
    <property type="entry name" value="Thioredoxin-like_sf"/>
</dbReference>
<evidence type="ECO:0000313" key="3">
    <source>
        <dbReference type="Proteomes" id="UP000284531"/>
    </source>
</evidence>
<dbReference type="AlphaFoldDB" id="A0A419X6T3"/>
<dbReference type="OrthoDB" id="6398367at2"/>
<dbReference type="SUPFAM" id="SSF52833">
    <property type="entry name" value="Thioredoxin-like"/>
    <property type="match status" value="1"/>
</dbReference>
<sequence>MNKSLLLFLFILFNLNTSAQNKTIEDTRLKKHVLYGKVTLEAFELDLCKDWYGPEYKKYKAKNRIIKKLRKLSFKNVRIDLILGSWCHDSHREVPRFIKILDEIRFPFEKLSMNALDTKKESPNYNAKANNVSRVPTAIIYRNNQEIGRIIETPNQSLEKDLLKILSKN</sequence>
<evidence type="ECO:0000256" key="1">
    <source>
        <dbReference type="SAM" id="SignalP"/>
    </source>
</evidence>
<keyword evidence="3" id="KW-1185">Reference proteome</keyword>
<proteinExistence type="predicted"/>
<evidence type="ECO:0008006" key="4">
    <source>
        <dbReference type="Google" id="ProtNLM"/>
    </source>
</evidence>
<dbReference type="EMBL" id="RAPQ01000008">
    <property type="protein sequence ID" value="RKE03395.1"/>
    <property type="molecule type" value="Genomic_DNA"/>
</dbReference>
<evidence type="ECO:0000313" key="2">
    <source>
        <dbReference type="EMBL" id="RKE03395.1"/>
    </source>
</evidence>
<reference evidence="2 3" key="1">
    <citation type="submission" date="2018-09" db="EMBL/GenBank/DDBJ databases">
        <title>Genomic Encyclopedia of Archaeal and Bacterial Type Strains, Phase II (KMG-II): from individual species to whole genera.</title>
        <authorList>
            <person name="Goeker M."/>
        </authorList>
    </citation>
    <scope>NUCLEOTIDE SEQUENCE [LARGE SCALE GENOMIC DNA]</scope>
    <source>
        <strain evidence="2 3">DSM 21950</strain>
    </source>
</reference>
<accession>A0A419X6T3</accession>
<gene>
    <name evidence="2" type="ORF">BXY64_0399</name>
</gene>
<dbReference type="Proteomes" id="UP000284531">
    <property type="component" value="Unassembled WGS sequence"/>
</dbReference>
<organism evidence="2 3">
    <name type="scientific">Marinifilum flexuosum</name>
    <dbReference type="NCBI Taxonomy" id="1117708"/>
    <lineage>
        <taxon>Bacteria</taxon>
        <taxon>Pseudomonadati</taxon>
        <taxon>Bacteroidota</taxon>
        <taxon>Bacteroidia</taxon>
        <taxon>Marinilabiliales</taxon>
        <taxon>Marinifilaceae</taxon>
    </lineage>
</organism>
<protein>
    <recommendedName>
        <fullName evidence="4">Thioredoxin</fullName>
    </recommendedName>
</protein>
<comment type="caution">
    <text evidence="2">The sequence shown here is derived from an EMBL/GenBank/DDBJ whole genome shotgun (WGS) entry which is preliminary data.</text>
</comment>
<name>A0A419X6T3_9BACT</name>
<feature type="signal peptide" evidence="1">
    <location>
        <begin position="1"/>
        <end position="19"/>
    </location>
</feature>
<feature type="chain" id="PRO_5019048543" description="Thioredoxin" evidence="1">
    <location>
        <begin position="20"/>
        <end position="169"/>
    </location>
</feature>
<dbReference type="RefSeq" id="WP_120238289.1">
    <property type="nucleotide sequence ID" value="NZ_CANNEC010000014.1"/>
</dbReference>
<keyword evidence="1" id="KW-0732">Signal</keyword>